<comment type="caution">
    <text evidence="1">The sequence shown here is derived from an EMBL/GenBank/DDBJ whole genome shotgun (WGS) entry which is preliminary data.</text>
</comment>
<proteinExistence type="predicted"/>
<name>A0A086BMS1_9FLAO</name>
<evidence type="ECO:0000313" key="2">
    <source>
        <dbReference type="Proteomes" id="UP000028709"/>
    </source>
</evidence>
<sequence>MAGNFKILYQILLFGFLFSCSSNKNESVGKEIINQNFNSFLTDLPIFPSKENPDGVLPIIVSDSIKINYFINNYCREDCFDKINKEGFNINEKTNYLIFRITKLPQNIEYQKIYLKHSNKKLKINDYIEINFSNFYFNKENNKAFIIVEKDEHGSKGGKTEVYFFEKKVDGWKLYKKELLMIG</sequence>
<keyword evidence="2" id="KW-1185">Reference proteome</keyword>
<dbReference type="EMBL" id="JPRJ01000001">
    <property type="protein sequence ID" value="KFF30235.1"/>
    <property type="molecule type" value="Genomic_DNA"/>
</dbReference>
<dbReference type="Proteomes" id="UP000028709">
    <property type="component" value="Unassembled WGS sequence"/>
</dbReference>
<accession>A0A086BMS1</accession>
<evidence type="ECO:0000313" key="1">
    <source>
        <dbReference type="EMBL" id="KFF30235.1"/>
    </source>
</evidence>
<protein>
    <recommendedName>
        <fullName evidence="3">Lipoprotein</fullName>
    </recommendedName>
</protein>
<dbReference type="AlphaFoldDB" id="A0A086BMS1"/>
<evidence type="ECO:0008006" key="3">
    <source>
        <dbReference type="Google" id="ProtNLM"/>
    </source>
</evidence>
<dbReference type="OrthoDB" id="1264679at2"/>
<reference evidence="1 2" key="1">
    <citation type="submission" date="2014-07" db="EMBL/GenBank/DDBJ databases">
        <title>Genome of Chryseobacterium piperi CTM.</title>
        <authorList>
            <person name="Pipes S.E."/>
            <person name="Stropko S.J."/>
            <person name="Newman J.D."/>
        </authorList>
    </citation>
    <scope>NUCLEOTIDE SEQUENCE [LARGE SCALE GENOMIC DNA]</scope>
    <source>
        <strain evidence="1 2">CTM</strain>
    </source>
</reference>
<dbReference type="RefSeq" id="WP_034680345.1">
    <property type="nucleotide sequence ID" value="NZ_CP023049.2"/>
</dbReference>
<dbReference type="PROSITE" id="PS51257">
    <property type="entry name" value="PROKAR_LIPOPROTEIN"/>
    <property type="match status" value="1"/>
</dbReference>
<organism evidence="1 2">
    <name type="scientific">Chryseobacterium piperi</name>
    <dbReference type="NCBI Taxonomy" id="558152"/>
    <lineage>
        <taxon>Bacteria</taxon>
        <taxon>Pseudomonadati</taxon>
        <taxon>Bacteroidota</taxon>
        <taxon>Flavobacteriia</taxon>
        <taxon>Flavobacteriales</taxon>
        <taxon>Weeksellaceae</taxon>
        <taxon>Chryseobacterium group</taxon>
        <taxon>Chryseobacterium</taxon>
    </lineage>
</organism>
<dbReference type="KEGG" id="cpip:CJF12_12555"/>
<gene>
    <name evidence="1" type="ORF">IQ37_00155</name>
</gene>